<feature type="domain" description="Bcl-2 Bcl-2 homology region 1-3" evidence="4">
    <location>
        <begin position="116"/>
        <end position="217"/>
    </location>
</feature>
<proteinExistence type="inferred from homology"/>
<keyword evidence="3" id="KW-0472">Membrane</keyword>
<dbReference type="GO" id="GO:0001836">
    <property type="term" value="P:release of cytochrome c from mitochondria"/>
    <property type="evidence" value="ECO:0007669"/>
    <property type="project" value="TreeGrafter"/>
</dbReference>
<dbReference type="InterPro" id="IPR026298">
    <property type="entry name" value="Bcl-2_fam"/>
</dbReference>
<dbReference type="EnsemblMetazoa" id="CLYHEMT011905.2">
    <property type="protein sequence ID" value="CLYHEMP011905.2"/>
    <property type="gene ID" value="CLYHEMG011905"/>
</dbReference>
<keyword evidence="3" id="KW-1133">Transmembrane helix</keyword>
<dbReference type="SMART" id="SM00337">
    <property type="entry name" value="BCL"/>
    <property type="match status" value="1"/>
</dbReference>
<dbReference type="OrthoDB" id="6021377at2759"/>
<evidence type="ECO:0000313" key="5">
    <source>
        <dbReference type="EnsemblMetazoa" id="CLYHEMP011905.2"/>
    </source>
</evidence>
<evidence type="ECO:0000256" key="1">
    <source>
        <dbReference type="ARBA" id="ARBA00009458"/>
    </source>
</evidence>
<dbReference type="PROSITE" id="PS50062">
    <property type="entry name" value="BCL2_FAMILY"/>
    <property type="match status" value="1"/>
</dbReference>
<dbReference type="GO" id="GO:0042981">
    <property type="term" value="P:regulation of apoptotic process"/>
    <property type="evidence" value="ECO:0007669"/>
    <property type="project" value="InterPro"/>
</dbReference>
<evidence type="ECO:0000256" key="3">
    <source>
        <dbReference type="SAM" id="Phobius"/>
    </source>
</evidence>
<dbReference type="PRINTS" id="PR01862">
    <property type="entry name" value="BCL2FAMILY"/>
</dbReference>
<dbReference type="GeneID" id="136809897"/>
<dbReference type="Gene3D" id="1.10.437.10">
    <property type="entry name" value="Blc2-like"/>
    <property type="match status" value="1"/>
</dbReference>
<dbReference type="CDD" id="cd06845">
    <property type="entry name" value="Bcl-2_like"/>
    <property type="match status" value="1"/>
</dbReference>
<evidence type="ECO:0000259" key="4">
    <source>
        <dbReference type="SMART" id="SM00337"/>
    </source>
</evidence>
<dbReference type="InterPro" id="IPR046371">
    <property type="entry name" value="Bcl-2_BH1-3"/>
</dbReference>
<protein>
    <recommendedName>
        <fullName evidence="4">Bcl-2 Bcl-2 homology region 1-3 domain-containing protein</fullName>
    </recommendedName>
</protein>
<dbReference type="SUPFAM" id="SSF56854">
    <property type="entry name" value="Bcl-2 inhibitors of programmed cell death"/>
    <property type="match status" value="1"/>
</dbReference>
<comment type="similarity">
    <text evidence="1">Belongs to the Bcl-2 family.</text>
</comment>
<dbReference type="Proteomes" id="UP000594262">
    <property type="component" value="Unplaced"/>
</dbReference>
<accession>A0A7M5WMP4</accession>
<dbReference type="GO" id="GO:0051400">
    <property type="term" value="F:BH domain binding"/>
    <property type="evidence" value="ECO:0007669"/>
    <property type="project" value="TreeGrafter"/>
</dbReference>
<name>A0A7M5WMP4_9CNID</name>
<dbReference type="Pfam" id="PF00452">
    <property type="entry name" value="Bcl-2"/>
    <property type="match status" value="1"/>
</dbReference>
<keyword evidence="2" id="KW-0053">Apoptosis</keyword>
<dbReference type="AlphaFoldDB" id="A0A7M5WMP4"/>
<sequence>MLRSFEQIRNTRKIGSLDIKDVHSSNSDEDDLGSGAEEMVATKKSQTTLWIYLYRCSKLGPRSLWIKQSNCVLEELTRTICDKAIRHRMTKASIDHSPIKSPKLYETPSEKTMQCVKDMIDLIVSSHPELYTEITFKLNIPVQDERTVCRTYSEFAENLFKRGVSWPLIISLLSFSGSLAAECTRNGRSILVRRICDWATLFIVMRLKDWIQDNGGWDGMYEFFYQPTLNNNSVFPSDKLQQLNEWKIAISNAVKPEKAARFALGFFIFLALLLITFFKSTSTECKSGGVRSKFSIYRDC</sequence>
<reference evidence="5" key="1">
    <citation type="submission" date="2021-01" db="UniProtKB">
        <authorList>
            <consortium name="EnsemblMetazoa"/>
        </authorList>
    </citation>
    <scope>IDENTIFICATION</scope>
</reference>
<dbReference type="PANTHER" id="PTHR11256">
    <property type="entry name" value="BCL-2 RELATED"/>
    <property type="match status" value="1"/>
</dbReference>
<keyword evidence="6" id="KW-1185">Reference proteome</keyword>
<feature type="transmembrane region" description="Helical" evidence="3">
    <location>
        <begin position="259"/>
        <end position="278"/>
    </location>
</feature>
<keyword evidence="3" id="KW-0812">Transmembrane</keyword>
<dbReference type="GO" id="GO:0005741">
    <property type="term" value="C:mitochondrial outer membrane"/>
    <property type="evidence" value="ECO:0007669"/>
    <property type="project" value="TreeGrafter"/>
</dbReference>
<dbReference type="InterPro" id="IPR036834">
    <property type="entry name" value="Bcl-2-like_sf"/>
</dbReference>
<dbReference type="GO" id="GO:0097192">
    <property type="term" value="P:extrinsic apoptotic signaling pathway in absence of ligand"/>
    <property type="evidence" value="ECO:0007669"/>
    <property type="project" value="TreeGrafter"/>
</dbReference>
<dbReference type="InterPro" id="IPR002475">
    <property type="entry name" value="Bcl2-like"/>
</dbReference>
<dbReference type="RefSeq" id="XP_066922559.1">
    <property type="nucleotide sequence ID" value="XM_067066458.1"/>
</dbReference>
<dbReference type="GO" id="GO:0008630">
    <property type="term" value="P:intrinsic apoptotic signaling pathway in response to DNA damage"/>
    <property type="evidence" value="ECO:0007669"/>
    <property type="project" value="TreeGrafter"/>
</dbReference>
<evidence type="ECO:0000256" key="2">
    <source>
        <dbReference type="ARBA" id="ARBA00022703"/>
    </source>
</evidence>
<evidence type="ECO:0000313" key="6">
    <source>
        <dbReference type="Proteomes" id="UP000594262"/>
    </source>
</evidence>
<organism evidence="5 6">
    <name type="scientific">Clytia hemisphaerica</name>
    <dbReference type="NCBI Taxonomy" id="252671"/>
    <lineage>
        <taxon>Eukaryota</taxon>
        <taxon>Metazoa</taxon>
        <taxon>Cnidaria</taxon>
        <taxon>Hydrozoa</taxon>
        <taxon>Hydroidolina</taxon>
        <taxon>Leptothecata</taxon>
        <taxon>Obeliida</taxon>
        <taxon>Clytiidae</taxon>
        <taxon>Clytia</taxon>
    </lineage>
</organism>